<dbReference type="VEuPathDB" id="FungiDB:AMAG_17285"/>
<dbReference type="Gene3D" id="1.25.40.20">
    <property type="entry name" value="Ankyrin repeat-containing domain"/>
    <property type="match status" value="1"/>
</dbReference>
<gene>
    <name evidence="3" type="ORF">AMAG_17285</name>
</gene>
<dbReference type="Pfam" id="PF00023">
    <property type="entry name" value="Ank"/>
    <property type="match status" value="1"/>
</dbReference>
<evidence type="ECO:0000313" key="3">
    <source>
        <dbReference type="EMBL" id="KNE73138.1"/>
    </source>
</evidence>
<name>A0A0L0TE45_ALLM3</name>
<dbReference type="OrthoDB" id="539213at2759"/>
<dbReference type="eggNOG" id="KOG0307">
    <property type="taxonomic scope" value="Eukaryota"/>
</dbReference>
<keyword evidence="4" id="KW-1185">Reference proteome</keyword>
<protein>
    <submittedName>
        <fullName evidence="3">Uncharacterized protein</fullName>
    </submittedName>
</protein>
<dbReference type="STRING" id="578462.A0A0L0TE45"/>
<dbReference type="InterPro" id="IPR002110">
    <property type="entry name" value="Ankyrin_rpt"/>
</dbReference>
<dbReference type="PROSITE" id="PS50088">
    <property type="entry name" value="ANK_REPEAT"/>
    <property type="match status" value="1"/>
</dbReference>
<dbReference type="InterPro" id="IPR036770">
    <property type="entry name" value="Ankyrin_rpt-contain_sf"/>
</dbReference>
<sequence length="235" mass="24846">MATSAPPIIYDEREELLREAAALGNAKALTFYLTAGVSPNAQNKINGWTPLHWAAQRSHVQLVNVLLRHGADPTIKNFKQQTARDVASNLDVLAALDRVLGADAEPAPALAPADAPLAIMPNYLRDPDLLKTWSAPDELPAQLQPVVLRAPEPEPEAPTAAVSATTASAPPTAPETANLEILVHQKAADGSLDVLGAILVPPSTLIRDAVAQIKEELLDDPDATINIFPSRPASG</sequence>
<feature type="region of interest" description="Disordered" evidence="2">
    <location>
        <begin position="153"/>
        <end position="173"/>
    </location>
</feature>
<evidence type="ECO:0000313" key="4">
    <source>
        <dbReference type="Proteomes" id="UP000054350"/>
    </source>
</evidence>
<reference evidence="3 4" key="1">
    <citation type="submission" date="2009-11" db="EMBL/GenBank/DDBJ databases">
        <title>Annotation of Allomyces macrogynus ATCC 38327.</title>
        <authorList>
            <consortium name="The Broad Institute Genome Sequencing Platform"/>
            <person name="Russ C."/>
            <person name="Cuomo C."/>
            <person name="Burger G."/>
            <person name="Gray M.W."/>
            <person name="Holland P.W.H."/>
            <person name="King N."/>
            <person name="Lang F.B.F."/>
            <person name="Roger A.J."/>
            <person name="Ruiz-Trillo I."/>
            <person name="Young S.K."/>
            <person name="Zeng Q."/>
            <person name="Gargeya S."/>
            <person name="Fitzgerald M."/>
            <person name="Haas B."/>
            <person name="Abouelleil A."/>
            <person name="Alvarado L."/>
            <person name="Arachchi H.M."/>
            <person name="Berlin A."/>
            <person name="Chapman S.B."/>
            <person name="Gearin G."/>
            <person name="Goldberg J."/>
            <person name="Griggs A."/>
            <person name="Gujja S."/>
            <person name="Hansen M."/>
            <person name="Heiman D."/>
            <person name="Howarth C."/>
            <person name="Larimer J."/>
            <person name="Lui A."/>
            <person name="MacDonald P.J.P."/>
            <person name="McCowen C."/>
            <person name="Montmayeur A."/>
            <person name="Murphy C."/>
            <person name="Neiman D."/>
            <person name="Pearson M."/>
            <person name="Priest M."/>
            <person name="Roberts A."/>
            <person name="Saif S."/>
            <person name="Shea T."/>
            <person name="Sisk P."/>
            <person name="Stolte C."/>
            <person name="Sykes S."/>
            <person name="Wortman J."/>
            <person name="Nusbaum C."/>
            <person name="Birren B."/>
        </authorList>
    </citation>
    <scope>NUCLEOTIDE SEQUENCE [LARGE SCALE GENOMIC DNA]</scope>
    <source>
        <strain evidence="3 4">ATCC 38327</strain>
    </source>
</reference>
<evidence type="ECO:0000256" key="1">
    <source>
        <dbReference type="PROSITE-ProRule" id="PRU00023"/>
    </source>
</evidence>
<dbReference type="EMBL" id="GG745388">
    <property type="protein sequence ID" value="KNE73138.1"/>
    <property type="molecule type" value="Genomic_DNA"/>
</dbReference>
<dbReference type="PROSITE" id="PS50297">
    <property type="entry name" value="ANK_REP_REGION"/>
    <property type="match status" value="1"/>
</dbReference>
<proteinExistence type="predicted"/>
<dbReference type="SMART" id="SM00248">
    <property type="entry name" value="ANK"/>
    <property type="match status" value="1"/>
</dbReference>
<dbReference type="AlphaFoldDB" id="A0A0L0TE45"/>
<evidence type="ECO:0000256" key="2">
    <source>
        <dbReference type="SAM" id="MobiDB-lite"/>
    </source>
</evidence>
<dbReference type="PANTHER" id="PTHR24192">
    <property type="entry name" value="ANKYRIN REPEAT DOMAIN 40"/>
    <property type="match status" value="1"/>
</dbReference>
<feature type="repeat" description="ANK" evidence="1">
    <location>
        <begin position="46"/>
        <end position="78"/>
    </location>
</feature>
<reference evidence="4" key="2">
    <citation type="submission" date="2009-11" db="EMBL/GenBank/DDBJ databases">
        <title>The Genome Sequence of Allomyces macrogynus strain ATCC 38327.</title>
        <authorList>
            <consortium name="The Broad Institute Genome Sequencing Platform"/>
            <person name="Russ C."/>
            <person name="Cuomo C."/>
            <person name="Shea T."/>
            <person name="Young S.K."/>
            <person name="Zeng Q."/>
            <person name="Koehrsen M."/>
            <person name="Haas B."/>
            <person name="Borodovsky M."/>
            <person name="Guigo R."/>
            <person name="Alvarado L."/>
            <person name="Berlin A."/>
            <person name="Borenstein D."/>
            <person name="Chen Z."/>
            <person name="Engels R."/>
            <person name="Freedman E."/>
            <person name="Gellesch M."/>
            <person name="Goldberg J."/>
            <person name="Griggs A."/>
            <person name="Gujja S."/>
            <person name="Heiman D."/>
            <person name="Hepburn T."/>
            <person name="Howarth C."/>
            <person name="Jen D."/>
            <person name="Larson L."/>
            <person name="Lewis B."/>
            <person name="Mehta T."/>
            <person name="Park D."/>
            <person name="Pearson M."/>
            <person name="Roberts A."/>
            <person name="Saif S."/>
            <person name="Shenoy N."/>
            <person name="Sisk P."/>
            <person name="Stolte C."/>
            <person name="Sykes S."/>
            <person name="Walk T."/>
            <person name="White J."/>
            <person name="Yandava C."/>
            <person name="Burger G."/>
            <person name="Gray M.W."/>
            <person name="Holland P.W.H."/>
            <person name="King N."/>
            <person name="Lang F.B.F."/>
            <person name="Roger A.J."/>
            <person name="Ruiz-Trillo I."/>
            <person name="Lander E."/>
            <person name="Nusbaum C."/>
        </authorList>
    </citation>
    <scope>NUCLEOTIDE SEQUENCE [LARGE SCALE GENOMIC DNA]</scope>
    <source>
        <strain evidence="4">ATCC 38327</strain>
    </source>
</reference>
<dbReference type="Proteomes" id="UP000054350">
    <property type="component" value="Unassembled WGS sequence"/>
</dbReference>
<dbReference type="InterPro" id="IPR039195">
    <property type="entry name" value="ANKRD40"/>
</dbReference>
<dbReference type="PANTHER" id="PTHR24192:SF3">
    <property type="entry name" value="ANKYRIN REPEAT DOMAIN 40"/>
    <property type="match status" value="1"/>
</dbReference>
<dbReference type="SUPFAM" id="SSF48403">
    <property type="entry name" value="Ankyrin repeat"/>
    <property type="match status" value="1"/>
</dbReference>
<accession>A0A0L0TE45</accession>
<organism evidence="3 4">
    <name type="scientific">Allomyces macrogynus (strain ATCC 38327)</name>
    <name type="common">Allomyces javanicus var. macrogynus</name>
    <dbReference type="NCBI Taxonomy" id="578462"/>
    <lineage>
        <taxon>Eukaryota</taxon>
        <taxon>Fungi</taxon>
        <taxon>Fungi incertae sedis</taxon>
        <taxon>Blastocladiomycota</taxon>
        <taxon>Blastocladiomycetes</taxon>
        <taxon>Blastocladiales</taxon>
        <taxon>Blastocladiaceae</taxon>
        <taxon>Allomyces</taxon>
    </lineage>
</organism>
<feature type="compositionally biased region" description="Low complexity" evidence="2">
    <location>
        <begin position="157"/>
        <end position="173"/>
    </location>
</feature>
<dbReference type="OMA" id="QNAMNGW"/>
<keyword evidence="1" id="KW-0040">ANK repeat</keyword>